<gene>
    <name evidence="2" type="ORF">BAZSYMA_ACONTIG03871_2</name>
</gene>
<sequence length="43" mass="4608">MNLVVRFSYSANSFALVIINIALCGVAFVCFGEFVKGVVVVPL</sequence>
<reference evidence="3" key="1">
    <citation type="submission" date="2016-06" db="EMBL/GenBank/DDBJ databases">
        <authorList>
            <person name="Petersen J."/>
            <person name="Sayavedra L."/>
        </authorList>
    </citation>
    <scope>NUCLEOTIDE SEQUENCE [LARGE SCALE GENOMIC DNA]</scope>
    <source>
        <strain evidence="3">BazSymA</strain>
    </source>
</reference>
<keyword evidence="1" id="KW-0472">Membrane</keyword>
<evidence type="ECO:0000256" key="1">
    <source>
        <dbReference type="SAM" id="Phobius"/>
    </source>
</evidence>
<dbReference type="Proteomes" id="UP000198988">
    <property type="component" value="Unassembled WGS sequence"/>
</dbReference>
<keyword evidence="1" id="KW-0812">Transmembrane</keyword>
<accession>A0A1H6LJI5</accession>
<evidence type="ECO:0000313" key="3">
    <source>
        <dbReference type="Proteomes" id="UP000198988"/>
    </source>
</evidence>
<name>A0A1H6LJI5_9GAMM</name>
<protein>
    <submittedName>
        <fullName evidence="2">Uncharacterized protein</fullName>
    </submittedName>
</protein>
<feature type="transmembrane region" description="Helical" evidence="1">
    <location>
        <begin position="12"/>
        <end position="35"/>
    </location>
</feature>
<keyword evidence="1" id="KW-1133">Transmembrane helix</keyword>
<evidence type="ECO:0000313" key="2">
    <source>
        <dbReference type="EMBL" id="SEH88642.1"/>
    </source>
</evidence>
<dbReference type="EMBL" id="CDSC02000293">
    <property type="protein sequence ID" value="SEH88642.1"/>
    <property type="molecule type" value="Genomic_DNA"/>
</dbReference>
<dbReference type="AlphaFoldDB" id="A0A1H6LJI5"/>
<organism evidence="2 3">
    <name type="scientific">Bathymodiolus azoricus thioautotrophic gill symbiont</name>
    <dbReference type="NCBI Taxonomy" id="235205"/>
    <lineage>
        <taxon>Bacteria</taxon>
        <taxon>Pseudomonadati</taxon>
        <taxon>Pseudomonadota</taxon>
        <taxon>Gammaproteobacteria</taxon>
        <taxon>sulfur-oxidizing symbionts</taxon>
    </lineage>
</organism>
<proteinExistence type="predicted"/>